<gene>
    <name evidence="1" type="ORF">H9638_05220</name>
</gene>
<dbReference type="InterPro" id="IPR021375">
    <property type="entry name" value="DUF2997"/>
</dbReference>
<proteinExistence type="predicted"/>
<comment type="caution">
    <text evidence="1">The sequence shown here is derived from an EMBL/GenBank/DDBJ whole genome shotgun (WGS) entry which is preliminary data.</text>
</comment>
<evidence type="ECO:0000313" key="1">
    <source>
        <dbReference type="EMBL" id="MBD8043210.1"/>
    </source>
</evidence>
<accession>A0ABR8YG89</accession>
<name>A0ABR8YG89_9MICC</name>
<dbReference type="RefSeq" id="WP_191746135.1">
    <property type="nucleotide sequence ID" value="NZ_JACSQC010000002.1"/>
</dbReference>
<protein>
    <submittedName>
        <fullName evidence="1">DUF2997 domain-containing protein</fullName>
    </submittedName>
</protein>
<dbReference type="EMBL" id="JACSQC010000002">
    <property type="protein sequence ID" value="MBD8043210.1"/>
    <property type="molecule type" value="Genomic_DNA"/>
</dbReference>
<sequence>MHNKQLIVSVRPDGSVFADTRNIYGDECLDYITVLEDLLDATTESSSYTEDHTRTAVDAVVEARNEHSAS</sequence>
<reference evidence="1 2" key="1">
    <citation type="submission" date="2020-08" db="EMBL/GenBank/DDBJ databases">
        <title>A Genomic Blueprint of the Chicken Gut Microbiome.</title>
        <authorList>
            <person name="Gilroy R."/>
            <person name="Ravi A."/>
            <person name="Getino M."/>
            <person name="Pursley I."/>
            <person name="Horton D.L."/>
            <person name="Alikhan N.-F."/>
            <person name="Baker D."/>
            <person name="Gharbi K."/>
            <person name="Hall N."/>
            <person name="Watson M."/>
            <person name="Adriaenssens E.M."/>
            <person name="Foster-Nyarko E."/>
            <person name="Jarju S."/>
            <person name="Secka A."/>
            <person name="Antonio M."/>
            <person name="Oren A."/>
            <person name="Chaudhuri R."/>
            <person name="La Ragione R.M."/>
            <person name="Hildebrand F."/>
            <person name="Pallen M.J."/>
        </authorList>
    </citation>
    <scope>NUCLEOTIDE SEQUENCE [LARGE SCALE GENOMIC DNA]</scope>
    <source>
        <strain evidence="1 2">Sa2BUA2</strain>
    </source>
</reference>
<keyword evidence="2" id="KW-1185">Reference proteome</keyword>
<organism evidence="1 2">
    <name type="scientific">Arthrobacter pullicola</name>
    <dbReference type="NCBI Taxonomy" id="2762224"/>
    <lineage>
        <taxon>Bacteria</taxon>
        <taxon>Bacillati</taxon>
        <taxon>Actinomycetota</taxon>
        <taxon>Actinomycetes</taxon>
        <taxon>Micrococcales</taxon>
        <taxon>Micrococcaceae</taxon>
        <taxon>Arthrobacter</taxon>
    </lineage>
</organism>
<evidence type="ECO:0000313" key="2">
    <source>
        <dbReference type="Proteomes" id="UP000652763"/>
    </source>
</evidence>
<dbReference type="Proteomes" id="UP000652763">
    <property type="component" value="Unassembled WGS sequence"/>
</dbReference>
<dbReference type="Pfam" id="PF11211">
    <property type="entry name" value="DUF2997"/>
    <property type="match status" value="1"/>
</dbReference>